<dbReference type="PANTHER" id="PTHR31942">
    <property type="entry name" value="MLO-LIKE PROTEIN 1"/>
    <property type="match status" value="1"/>
</dbReference>
<dbReference type="EMBL" id="LWDX02020902">
    <property type="protein sequence ID" value="OEL32529.1"/>
    <property type="molecule type" value="Genomic_DNA"/>
</dbReference>
<keyword evidence="5 8" id="KW-1133">Transmembrane helix</keyword>
<keyword evidence="10" id="KW-1185">Reference proteome</keyword>
<dbReference type="STRING" id="888268.A0A1E5W530"/>
<evidence type="ECO:0000313" key="10">
    <source>
        <dbReference type="Proteomes" id="UP000095767"/>
    </source>
</evidence>
<feature type="transmembrane region" description="Helical" evidence="8">
    <location>
        <begin position="23"/>
        <end position="43"/>
    </location>
</feature>
<dbReference type="AlphaFoldDB" id="A0A1E5W530"/>
<keyword evidence="4" id="KW-0611">Plant defense</keyword>
<keyword evidence="7" id="KW-0568">Pathogenesis-related protein</keyword>
<evidence type="ECO:0000256" key="3">
    <source>
        <dbReference type="ARBA" id="ARBA00022692"/>
    </source>
</evidence>
<dbReference type="InterPro" id="IPR004326">
    <property type="entry name" value="Mlo"/>
</dbReference>
<protein>
    <submittedName>
        <fullName evidence="9">MLO-like protein 1</fullName>
    </submittedName>
</protein>
<sequence length="311" mass="33714">MAGGGAKAAAGAPEITLEHTPTWIVASVCSVIVVISLLFERLLHRLGKKLSKSHRKPLYEALLKVKEELMLLGFISLMLNVLQGATQKICVRESVMHHLLPCPRREPSTGGAAQTTAHYSATVFTGVLGSTRRLLAGGGASSDYCQKRGKNSYFAIKSFISDFKGKVPILSVEAIHQLHIFIFVLAVTHVVLSAITLILGITQVIYGFKTCIMGKPAYVITRLVISVISQLLCGYSTLPLYAIISQMGSSFKKAMFDENISEGLANWAQNVRQRKRTPATNVGDSSPDGEGIQMVNARRVSAMEQGTARLI</sequence>
<organism evidence="9 10">
    <name type="scientific">Dichanthelium oligosanthes</name>
    <dbReference type="NCBI Taxonomy" id="888268"/>
    <lineage>
        <taxon>Eukaryota</taxon>
        <taxon>Viridiplantae</taxon>
        <taxon>Streptophyta</taxon>
        <taxon>Embryophyta</taxon>
        <taxon>Tracheophyta</taxon>
        <taxon>Spermatophyta</taxon>
        <taxon>Magnoliopsida</taxon>
        <taxon>Liliopsida</taxon>
        <taxon>Poales</taxon>
        <taxon>Poaceae</taxon>
        <taxon>PACMAD clade</taxon>
        <taxon>Panicoideae</taxon>
        <taxon>Panicodae</taxon>
        <taxon>Paniceae</taxon>
        <taxon>Dichantheliinae</taxon>
        <taxon>Dichanthelium</taxon>
    </lineage>
</organism>
<evidence type="ECO:0000256" key="4">
    <source>
        <dbReference type="ARBA" id="ARBA00022821"/>
    </source>
</evidence>
<comment type="similarity">
    <text evidence="2">Belongs to the MLO family.</text>
</comment>
<evidence type="ECO:0000256" key="1">
    <source>
        <dbReference type="ARBA" id="ARBA00004141"/>
    </source>
</evidence>
<dbReference type="OrthoDB" id="1388414at2759"/>
<keyword evidence="3 8" id="KW-0812">Transmembrane</keyword>
<accession>A0A1E5W530</accession>
<evidence type="ECO:0000256" key="7">
    <source>
        <dbReference type="ARBA" id="ARBA00023265"/>
    </source>
</evidence>
<feature type="transmembrane region" description="Helical" evidence="8">
    <location>
        <begin position="180"/>
        <end position="206"/>
    </location>
</feature>
<evidence type="ECO:0000256" key="5">
    <source>
        <dbReference type="ARBA" id="ARBA00022989"/>
    </source>
</evidence>
<proteinExistence type="inferred from homology"/>
<evidence type="ECO:0000313" key="9">
    <source>
        <dbReference type="EMBL" id="OEL32529.1"/>
    </source>
</evidence>
<gene>
    <name evidence="9" type="ORF">BAE44_0006453</name>
</gene>
<keyword evidence="6 8" id="KW-0472">Membrane</keyword>
<dbReference type="Proteomes" id="UP000095767">
    <property type="component" value="Unassembled WGS sequence"/>
</dbReference>
<reference evidence="9 10" key="1">
    <citation type="submission" date="2016-09" db="EMBL/GenBank/DDBJ databases">
        <title>The draft genome of Dichanthelium oligosanthes: A C3 panicoid grass species.</title>
        <authorList>
            <person name="Studer A.J."/>
            <person name="Schnable J.C."/>
            <person name="Brutnell T.P."/>
        </authorList>
    </citation>
    <scope>NUCLEOTIDE SEQUENCE [LARGE SCALE GENOMIC DNA]</scope>
    <source>
        <strain evidence="10">cv. Kellogg 1175</strain>
        <tissue evidence="9">Leaf</tissue>
    </source>
</reference>
<evidence type="ECO:0000256" key="6">
    <source>
        <dbReference type="ARBA" id="ARBA00023136"/>
    </source>
</evidence>
<comment type="caution">
    <text evidence="9">The sequence shown here is derived from an EMBL/GenBank/DDBJ whole genome shotgun (WGS) entry which is preliminary data.</text>
</comment>
<evidence type="ECO:0000256" key="2">
    <source>
        <dbReference type="ARBA" id="ARBA00006574"/>
    </source>
</evidence>
<comment type="subcellular location">
    <subcellularLocation>
        <location evidence="1">Membrane</location>
        <topology evidence="1">Multi-pass membrane protein</topology>
    </subcellularLocation>
</comment>
<dbReference type="GO" id="GO:0016020">
    <property type="term" value="C:membrane"/>
    <property type="evidence" value="ECO:0007669"/>
    <property type="project" value="UniProtKB-SubCell"/>
</dbReference>
<dbReference type="GO" id="GO:0006952">
    <property type="term" value="P:defense response"/>
    <property type="evidence" value="ECO:0007669"/>
    <property type="project" value="UniProtKB-KW"/>
</dbReference>
<feature type="transmembrane region" description="Helical" evidence="8">
    <location>
        <begin position="218"/>
        <end position="244"/>
    </location>
</feature>
<dbReference type="PANTHER" id="PTHR31942:SF122">
    <property type="entry name" value="MLO-LIKE PROTEIN"/>
    <property type="match status" value="1"/>
</dbReference>
<name>A0A1E5W530_9POAL</name>
<evidence type="ECO:0000256" key="8">
    <source>
        <dbReference type="SAM" id="Phobius"/>
    </source>
</evidence>
<dbReference type="Pfam" id="PF03094">
    <property type="entry name" value="Mlo"/>
    <property type="match status" value="2"/>
</dbReference>